<sequence>MMMMKTCTFVLAFATLLSSAIAAPAVVWQSSSTAKISSSNARSLHSSEDIHASELMKNVLTISSSEAPALSAVIFLIGKGDDGSEQLSELASGGKLPLTFAKYNDATGVYHSVSGVESTGSIVKVAGNAITTEGNNNNNKNKNNRRVLEVTLNEFNSKLTSLDTAAVVDPVAEVEIDSNGTPSSTTSTSTSTNKRVTKRARALAQADIYIVNVNPTTDASTQIDNSIVQAIEHKNVGAVVLGGIRSIEEVKHERFLTNQRRMTVMESNGNKIMDNRRRRLEEDGDANDDAAQADNANNDDLSGVYYVAMTPNILAGLLFTLLFLVVTYTGISCMGDIQGGDCFTDKYPSLGREA</sequence>
<dbReference type="KEGG" id="fcy:FRACYDRAFT_268166"/>
<reference evidence="4 5" key="1">
    <citation type="submission" date="2016-09" db="EMBL/GenBank/DDBJ databases">
        <title>Extensive genetic diversity and differential bi-allelic expression allows diatom success in the polar Southern Ocean.</title>
        <authorList>
            <consortium name="DOE Joint Genome Institute"/>
            <person name="Mock T."/>
            <person name="Otillar R.P."/>
            <person name="Strauss J."/>
            <person name="Dupont C."/>
            <person name="Frickenhaus S."/>
            <person name="Maumus F."/>
            <person name="Mcmullan M."/>
            <person name="Sanges R."/>
            <person name="Schmutz J."/>
            <person name="Toseland A."/>
            <person name="Valas R."/>
            <person name="Veluchamy A."/>
            <person name="Ward B.J."/>
            <person name="Allen A."/>
            <person name="Barry K."/>
            <person name="Falciatore A."/>
            <person name="Ferrante M."/>
            <person name="Fortunato A.E."/>
            <person name="Gloeckner G."/>
            <person name="Gruber A."/>
            <person name="Hipkin R."/>
            <person name="Janech M."/>
            <person name="Kroth P."/>
            <person name="Leese F."/>
            <person name="Lindquist E."/>
            <person name="Lyon B.R."/>
            <person name="Martin J."/>
            <person name="Mayer C."/>
            <person name="Parker M."/>
            <person name="Quesneville H."/>
            <person name="Raymond J."/>
            <person name="Uhlig C."/>
            <person name="Valentin K.U."/>
            <person name="Worden A.Z."/>
            <person name="Armbrust E.V."/>
            <person name="Bowler C."/>
            <person name="Green B."/>
            <person name="Moulton V."/>
            <person name="Van Oosterhout C."/>
            <person name="Grigoriev I."/>
        </authorList>
    </citation>
    <scope>NUCLEOTIDE SEQUENCE [LARGE SCALE GENOMIC DNA]</scope>
    <source>
        <strain evidence="4 5">CCMP1102</strain>
    </source>
</reference>
<dbReference type="Proteomes" id="UP000095751">
    <property type="component" value="Unassembled WGS sequence"/>
</dbReference>
<keyword evidence="2" id="KW-1133">Transmembrane helix</keyword>
<keyword evidence="2" id="KW-0812">Transmembrane</keyword>
<evidence type="ECO:0000313" key="5">
    <source>
        <dbReference type="Proteomes" id="UP000095751"/>
    </source>
</evidence>
<feature type="region of interest" description="Disordered" evidence="1">
    <location>
        <begin position="176"/>
        <end position="195"/>
    </location>
</feature>
<dbReference type="EMBL" id="KV784355">
    <property type="protein sequence ID" value="OEU20076.1"/>
    <property type="molecule type" value="Genomic_DNA"/>
</dbReference>
<evidence type="ECO:0000256" key="2">
    <source>
        <dbReference type="SAM" id="Phobius"/>
    </source>
</evidence>
<accession>A0A1E7FPK2</accession>
<dbReference type="OrthoDB" id="64747at2759"/>
<feature type="transmembrane region" description="Helical" evidence="2">
    <location>
        <begin position="304"/>
        <end position="326"/>
    </location>
</feature>
<evidence type="ECO:0000313" key="4">
    <source>
        <dbReference type="EMBL" id="OEU20076.1"/>
    </source>
</evidence>
<evidence type="ECO:0000256" key="1">
    <source>
        <dbReference type="SAM" id="MobiDB-lite"/>
    </source>
</evidence>
<protein>
    <submittedName>
        <fullName evidence="4">Uncharacterized protein</fullName>
    </submittedName>
</protein>
<keyword evidence="2" id="KW-0472">Membrane</keyword>
<feature type="signal peptide" evidence="3">
    <location>
        <begin position="1"/>
        <end position="22"/>
    </location>
</feature>
<feature type="chain" id="PRO_5009193382" evidence="3">
    <location>
        <begin position="23"/>
        <end position="354"/>
    </location>
</feature>
<evidence type="ECO:0000256" key="3">
    <source>
        <dbReference type="SAM" id="SignalP"/>
    </source>
</evidence>
<dbReference type="InParanoid" id="A0A1E7FPK2"/>
<keyword evidence="5" id="KW-1185">Reference proteome</keyword>
<feature type="compositionally biased region" description="Low complexity" evidence="1">
    <location>
        <begin position="183"/>
        <end position="192"/>
    </location>
</feature>
<gene>
    <name evidence="4" type="ORF">FRACYDRAFT_268166</name>
</gene>
<dbReference type="GO" id="GO:0016020">
    <property type="term" value="C:membrane"/>
    <property type="evidence" value="ECO:0007669"/>
    <property type="project" value="UniProtKB-SubCell"/>
</dbReference>
<name>A0A1E7FPK2_9STRA</name>
<organism evidence="4 5">
    <name type="scientific">Fragilariopsis cylindrus CCMP1102</name>
    <dbReference type="NCBI Taxonomy" id="635003"/>
    <lineage>
        <taxon>Eukaryota</taxon>
        <taxon>Sar</taxon>
        <taxon>Stramenopiles</taxon>
        <taxon>Ochrophyta</taxon>
        <taxon>Bacillariophyta</taxon>
        <taxon>Bacillariophyceae</taxon>
        <taxon>Bacillariophycidae</taxon>
        <taxon>Bacillariales</taxon>
        <taxon>Bacillariaceae</taxon>
        <taxon>Fragilariopsis</taxon>
    </lineage>
</organism>
<keyword evidence="3" id="KW-0732">Signal</keyword>
<proteinExistence type="predicted"/>
<dbReference type="AlphaFoldDB" id="A0A1E7FPK2"/>